<keyword evidence="3" id="KW-0067">ATP-binding</keyword>
<dbReference type="PANTHER" id="PTHR40695">
    <property type="entry name" value="4-PHOSPHOPANTOATE--BETA-ALANINE LIGASE"/>
    <property type="match status" value="1"/>
</dbReference>
<dbReference type="InterPro" id="IPR029035">
    <property type="entry name" value="DHS-like_NAD/FAD-binding_dom"/>
</dbReference>
<reference evidence="5 6" key="1">
    <citation type="journal article" date="2016" name="Nat. Commun.">
        <title>Thousands of microbial genomes shed light on interconnected biogeochemical processes in an aquifer system.</title>
        <authorList>
            <person name="Anantharaman K."/>
            <person name="Brown C.T."/>
            <person name="Hug L.A."/>
            <person name="Sharon I."/>
            <person name="Castelle C.J."/>
            <person name="Probst A.J."/>
            <person name="Thomas B.C."/>
            <person name="Singh A."/>
            <person name="Wilkins M.J."/>
            <person name="Karaoz U."/>
            <person name="Brodie E.L."/>
            <person name="Williams K.H."/>
            <person name="Hubbard S.S."/>
            <person name="Banfield J.F."/>
        </authorList>
    </citation>
    <scope>NUCLEOTIDE SEQUENCE [LARGE SCALE GENOMIC DNA]</scope>
</reference>
<dbReference type="STRING" id="1798382.A3D77_07980"/>
<sequence length="249" mass="27579">MNIPKSHPRYKSLLSREVVVSGFKNGLTSLAGLTAHGRGETFDYLLGEETFFFAHAALDAAASLLLLSKFPVISVNGNTAALAGRELVELSEILDAPLEINLFHPEKERERAISKHLKYLGAKKVLTPGGGLIPFLRSNRRMISREGQKKADVVLVPLEDGDRTEALIKMGKKVITIDLNPLSRTAQKADITIVDHIVRSMPILIKKITALKKETPEALRSILGQYDNETVLKDAIFQINQRLTKLSYE</sequence>
<dbReference type="EMBL" id="MFJL01000040">
    <property type="protein sequence ID" value="OGG12872.1"/>
    <property type="molecule type" value="Genomic_DNA"/>
</dbReference>
<evidence type="ECO:0000256" key="4">
    <source>
        <dbReference type="ARBA" id="ARBA00022993"/>
    </source>
</evidence>
<dbReference type="InterPro" id="IPR002855">
    <property type="entry name" value="PPS/PS"/>
</dbReference>
<protein>
    <recommendedName>
        <fullName evidence="7">Phosphopantothenate/pantothenate synthetase</fullName>
    </recommendedName>
</protein>
<organism evidence="5 6">
    <name type="scientific">Candidatus Gottesmanbacteria bacterium RIFCSPHIGHO2_02_FULL_39_11</name>
    <dbReference type="NCBI Taxonomy" id="1798382"/>
    <lineage>
        <taxon>Bacteria</taxon>
        <taxon>Candidatus Gottesmaniibacteriota</taxon>
    </lineage>
</organism>
<dbReference type="Proteomes" id="UP000176923">
    <property type="component" value="Unassembled WGS sequence"/>
</dbReference>
<evidence type="ECO:0000256" key="2">
    <source>
        <dbReference type="ARBA" id="ARBA00022741"/>
    </source>
</evidence>
<keyword evidence="2" id="KW-0547">Nucleotide-binding</keyword>
<evidence type="ECO:0008006" key="7">
    <source>
        <dbReference type="Google" id="ProtNLM"/>
    </source>
</evidence>
<dbReference type="Pfam" id="PF02006">
    <property type="entry name" value="PPS_PS"/>
    <property type="match status" value="1"/>
</dbReference>
<accession>A0A1F5ZLA0</accession>
<evidence type="ECO:0000256" key="3">
    <source>
        <dbReference type="ARBA" id="ARBA00022840"/>
    </source>
</evidence>
<dbReference type="HAMAP" id="MF_02224">
    <property type="entry name" value="PPS"/>
    <property type="match status" value="1"/>
</dbReference>
<gene>
    <name evidence="5" type="ORF">A3D77_07980</name>
</gene>
<dbReference type="AlphaFoldDB" id="A0A1F5ZLA0"/>
<evidence type="ECO:0000313" key="5">
    <source>
        <dbReference type="EMBL" id="OGG12872.1"/>
    </source>
</evidence>
<dbReference type="NCBIfam" id="NF010324">
    <property type="entry name" value="PRK13761.1"/>
    <property type="match status" value="1"/>
</dbReference>
<dbReference type="InterPro" id="IPR038138">
    <property type="entry name" value="PPS/PS_sf"/>
</dbReference>
<dbReference type="GO" id="GO:0015937">
    <property type="term" value="P:coenzyme A biosynthetic process"/>
    <property type="evidence" value="ECO:0007669"/>
    <property type="project" value="UniProtKB-KW"/>
</dbReference>
<keyword evidence="1" id="KW-0436">Ligase</keyword>
<name>A0A1F5ZLA0_9BACT</name>
<evidence type="ECO:0000256" key="1">
    <source>
        <dbReference type="ARBA" id="ARBA00022598"/>
    </source>
</evidence>
<dbReference type="GO" id="GO:0005524">
    <property type="term" value="F:ATP binding"/>
    <property type="evidence" value="ECO:0007669"/>
    <property type="project" value="UniProtKB-KW"/>
</dbReference>
<dbReference type="Gene3D" id="3.40.50.12640">
    <property type="entry name" value="Phosphopantoate/pantothenate synthetase"/>
    <property type="match status" value="1"/>
</dbReference>
<keyword evidence="4" id="KW-0173">Coenzyme A biosynthesis</keyword>
<dbReference type="GO" id="GO:0016874">
    <property type="term" value="F:ligase activity"/>
    <property type="evidence" value="ECO:0007669"/>
    <property type="project" value="UniProtKB-KW"/>
</dbReference>
<proteinExistence type="inferred from homology"/>
<comment type="caution">
    <text evidence="5">The sequence shown here is derived from an EMBL/GenBank/DDBJ whole genome shotgun (WGS) entry which is preliminary data.</text>
</comment>
<dbReference type="SUPFAM" id="SSF52467">
    <property type="entry name" value="DHS-like NAD/FAD-binding domain"/>
    <property type="match status" value="1"/>
</dbReference>
<evidence type="ECO:0000313" key="6">
    <source>
        <dbReference type="Proteomes" id="UP000176923"/>
    </source>
</evidence>
<dbReference type="PANTHER" id="PTHR40695:SF1">
    <property type="entry name" value="4-PHOSPHOPANTOATE--BETA-ALANINE LIGASE"/>
    <property type="match status" value="1"/>
</dbReference>
<dbReference type="PIRSF" id="PIRSF004853">
    <property type="entry name" value="UCP004853"/>
    <property type="match status" value="1"/>
</dbReference>